<comment type="similarity">
    <text evidence="2">Belongs to the tRNA methyltransferase O family.</text>
</comment>
<evidence type="ECO:0000256" key="1">
    <source>
        <dbReference type="ARBA" id="ARBA00022691"/>
    </source>
</evidence>
<dbReference type="Proteomes" id="UP000319255">
    <property type="component" value="Unassembled WGS sequence"/>
</dbReference>
<gene>
    <name evidence="4" type="primary">tsaA</name>
    <name evidence="4" type="ORF">FJM51_05000</name>
</gene>
<evidence type="ECO:0000259" key="3">
    <source>
        <dbReference type="PROSITE" id="PS51668"/>
    </source>
</evidence>
<feature type="domain" description="TsaA-like" evidence="3">
    <location>
        <begin position="22"/>
        <end position="151"/>
    </location>
</feature>
<dbReference type="InterPro" id="IPR040372">
    <property type="entry name" value="YaeB-like"/>
</dbReference>
<dbReference type="AlphaFoldDB" id="A0A501WZK7"/>
<dbReference type="GO" id="GO:0032259">
    <property type="term" value="P:methylation"/>
    <property type="evidence" value="ECO:0007669"/>
    <property type="project" value="UniProtKB-KW"/>
</dbReference>
<name>A0A501WZK7_9RHOB</name>
<dbReference type="OrthoDB" id="9804309at2"/>
<dbReference type="PROSITE" id="PS51668">
    <property type="entry name" value="TSAA_2"/>
    <property type="match status" value="1"/>
</dbReference>
<dbReference type="Pfam" id="PF01980">
    <property type="entry name" value="TrmO_N"/>
    <property type="match status" value="1"/>
</dbReference>
<reference evidence="4 5" key="1">
    <citation type="submission" date="2019-06" db="EMBL/GenBank/DDBJ databases">
        <title>A novel bacterium of genus Amaricoccus, isolated from marine sediment.</title>
        <authorList>
            <person name="Huang H."/>
            <person name="Mo K."/>
            <person name="Hu Y."/>
        </authorList>
    </citation>
    <scope>NUCLEOTIDE SEQUENCE [LARGE SCALE GENOMIC DNA]</scope>
    <source>
        <strain evidence="4 5">HB172011</strain>
    </source>
</reference>
<evidence type="ECO:0000256" key="2">
    <source>
        <dbReference type="ARBA" id="ARBA00033753"/>
    </source>
</evidence>
<sequence>MSGAARPGETLAEGPFARDAWLTFIGRLRTPWTTRGDCPRQGSLDGPECRVEVFPRWQPALEGLERFGEIELLYWMDQASRDLLTQCPAHLPEPRGTFALRSPARPNPIATSRVRLVGVAGRVLTVRGLDCLDGTALLDIKPDRCAFSRKG</sequence>
<dbReference type="EMBL" id="VFRP01000003">
    <property type="protein sequence ID" value="TPE52541.1"/>
    <property type="molecule type" value="Genomic_DNA"/>
</dbReference>
<evidence type="ECO:0000313" key="5">
    <source>
        <dbReference type="Proteomes" id="UP000319255"/>
    </source>
</evidence>
<keyword evidence="5" id="KW-1185">Reference proteome</keyword>
<dbReference type="NCBIfam" id="TIGR00104">
    <property type="entry name" value="tRNA_TsaA"/>
    <property type="match status" value="1"/>
</dbReference>
<dbReference type="InterPro" id="IPR036413">
    <property type="entry name" value="YaeB-like_sf"/>
</dbReference>
<comment type="caution">
    <text evidence="4">The sequence shown here is derived from an EMBL/GenBank/DDBJ whole genome shotgun (WGS) entry which is preliminary data.</text>
</comment>
<keyword evidence="4" id="KW-0808">Transferase</keyword>
<protein>
    <submittedName>
        <fullName evidence="4">tRNA (N6-threonylcarbamoyladenosine(37)-N6)-methyltransferase TrmO</fullName>
    </submittedName>
</protein>
<dbReference type="InterPro" id="IPR036414">
    <property type="entry name" value="YaeB_N_sf"/>
</dbReference>
<keyword evidence="1" id="KW-0949">S-adenosyl-L-methionine</keyword>
<dbReference type="RefSeq" id="WP_140453024.1">
    <property type="nucleotide sequence ID" value="NZ_VFRP01000003.1"/>
</dbReference>
<accession>A0A501WZK7</accession>
<organism evidence="4 5">
    <name type="scientific">Amaricoccus solimangrovi</name>
    <dbReference type="NCBI Taxonomy" id="2589815"/>
    <lineage>
        <taxon>Bacteria</taxon>
        <taxon>Pseudomonadati</taxon>
        <taxon>Pseudomonadota</taxon>
        <taxon>Alphaproteobacteria</taxon>
        <taxon>Rhodobacterales</taxon>
        <taxon>Paracoccaceae</taxon>
        <taxon>Amaricoccus</taxon>
    </lineage>
</organism>
<dbReference type="InterPro" id="IPR023370">
    <property type="entry name" value="TrmO-like_N"/>
</dbReference>
<dbReference type="SUPFAM" id="SSF118196">
    <property type="entry name" value="YaeB-like"/>
    <property type="match status" value="1"/>
</dbReference>
<evidence type="ECO:0000313" key="4">
    <source>
        <dbReference type="EMBL" id="TPE52541.1"/>
    </source>
</evidence>
<dbReference type="Gene3D" id="2.40.30.70">
    <property type="entry name" value="YaeB-like"/>
    <property type="match status" value="1"/>
</dbReference>
<proteinExistence type="inferred from homology"/>
<dbReference type="CDD" id="cd09281">
    <property type="entry name" value="UPF0066"/>
    <property type="match status" value="1"/>
</dbReference>
<dbReference type="GO" id="GO:0008168">
    <property type="term" value="F:methyltransferase activity"/>
    <property type="evidence" value="ECO:0007669"/>
    <property type="project" value="UniProtKB-KW"/>
</dbReference>
<keyword evidence="4" id="KW-0489">Methyltransferase</keyword>
<dbReference type="PANTHER" id="PTHR12818:SF0">
    <property type="entry name" value="TRNA (ADENINE(37)-N6)-METHYLTRANSFERASE"/>
    <property type="match status" value="1"/>
</dbReference>
<dbReference type="PANTHER" id="PTHR12818">
    <property type="entry name" value="TRNA (ADENINE(37)-N6)-METHYLTRANSFERASE"/>
    <property type="match status" value="1"/>
</dbReference>